<dbReference type="Pfam" id="PF02190">
    <property type="entry name" value="LON_substr_bdg"/>
    <property type="match status" value="1"/>
</dbReference>
<dbReference type="PROSITE" id="PS51787">
    <property type="entry name" value="LON_N"/>
    <property type="match status" value="1"/>
</dbReference>
<dbReference type="PANTHER" id="PTHR46732">
    <property type="entry name" value="ATP-DEPENDENT PROTEASE LA (LON) DOMAIN PROTEIN"/>
    <property type="match status" value="1"/>
</dbReference>
<dbReference type="InterPro" id="IPR046336">
    <property type="entry name" value="Lon_prtase_N_sf"/>
</dbReference>
<dbReference type="InterPro" id="IPR015947">
    <property type="entry name" value="PUA-like_sf"/>
</dbReference>
<protein>
    <submittedName>
        <fullName evidence="2">Peptidase S16</fullName>
    </submittedName>
</protein>
<reference evidence="2 3" key="1">
    <citation type="submission" date="2019-07" db="EMBL/GenBank/DDBJ databases">
        <title>Genome sequencing for Ferrovibrio sp. K5.</title>
        <authorList>
            <person name="Park S.-J."/>
        </authorList>
    </citation>
    <scope>NUCLEOTIDE SEQUENCE [LARGE SCALE GENOMIC DNA]</scope>
    <source>
        <strain evidence="2 3">K5</strain>
    </source>
</reference>
<dbReference type="SMART" id="SM00464">
    <property type="entry name" value="LON"/>
    <property type="match status" value="1"/>
</dbReference>
<evidence type="ECO:0000259" key="1">
    <source>
        <dbReference type="PROSITE" id="PS51787"/>
    </source>
</evidence>
<name>A0A516GXJ8_9PROT</name>
<dbReference type="InterPro" id="IPR003111">
    <property type="entry name" value="Lon_prtase_N"/>
</dbReference>
<keyword evidence="3" id="KW-1185">Reference proteome</keyword>
<feature type="domain" description="Lon N-terminal" evidence="1">
    <location>
        <begin position="17"/>
        <end position="215"/>
    </location>
</feature>
<evidence type="ECO:0000313" key="2">
    <source>
        <dbReference type="EMBL" id="QDO96060.1"/>
    </source>
</evidence>
<dbReference type="Gene3D" id="2.30.130.40">
    <property type="entry name" value="LON domain-like"/>
    <property type="match status" value="1"/>
</dbReference>
<organism evidence="2 3">
    <name type="scientific">Ferrovibrio terrae</name>
    <dbReference type="NCBI Taxonomy" id="2594003"/>
    <lineage>
        <taxon>Bacteria</taxon>
        <taxon>Pseudomonadati</taxon>
        <taxon>Pseudomonadota</taxon>
        <taxon>Alphaproteobacteria</taxon>
        <taxon>Rhodospirillales</taxon>
        <taxon>Rhodospirillaceae</taxon>
        <taxon>Ferrovibrio</taxon>
    </lineage>
</organism>
<evidence type="ECO:0000313" key="3">
    <source>
        <dbReference type="Proteomes" id="UP000317496"/>
    </source>
</evidence>
<accession>A0A516GXJ8</accession>
<dbReference type="Proteomes" id="UP000317496">
    <property type="component" value="Chromosome"/>
</dbReference>
<dbReference type="AlphaFoldDB" id="A0A516GXJ8"/>
<dbReference type="PANTHER" id="PTHR46732:SF8">
    <property type="entry name" value="ATP-DEPENDENT PROTEASE LA (LON) DOMAIN PROTEIN"/>
    <property type="match status" value="1"/>
</dbReference>
<sequence length="228" mass="24693">MHESQCPSSIAELTATIPIFPLTGVLLLPRGLLPLNIFEPRYLAMTRAALNGAKLIGMLQPTEPFGRDGQSPPKNSADVYGTGCVGKIVSATETDDGRMLLTLKGLCRFNVTREVDTETPYRQVEADYAPYAGDMAVQPDGLCDRNRLIHALSGYCARHNLPADWESITAVNDDLLVHSLAMICPFTAGEKQALLEATDFKARAALLVGLLEMAMLDHSTLPRGAKPN</sequence>
<dbReference type="EMBL" id="CP041636">
    <property type="protein sequence ID" value="QDO96060.1"/>
    <property type="molecule type" value="Genomic_DNA"/>
</dbReference>
<dbReference type="RefSeq" id="WP_144067041.1">
    <property type="nucleotide sequence ID" value="NZ_CP041636.1"/>
</dbReference>
<dbReference type="OrthoDB" id="9806457at2"/>
<dbReference type="KEGG" id="fer:FNB15_01655"/>
<dbReference type="SUPFAM" id="SSF88697">
    <property type="entry name" value="PUA domain-like"/>
    <property type="match status" value="1"/>
</dbReference>
<proteinExistence type="predicted"/>
<gene>
    <name evidence="2" type="ORF">FNB15_01655</name>
</gene>